<evidence type="ECO:0000259" key="9">
    <source>
        <dbReference type="Pfam" id="PF13954"/>
    </source>
</evidence>
<dbReference type="PANTHER" id="PTHR30451">
    <property type="entry name" value="OUTER MEMBRANE USHER PROTEIN"/>
    <property type="match status" value="1"/>
</dbReference>
<keyword evidence="3" id="KW-0813">Transport</keyword>
<reference evidence="10 11" key="1">
    <citation type="journal article" date="2004" name="Proc. Natl. Acad. Sci. U.S.A.">
        <title>Insights into the evolution of Yersinia pestis through whole-genome comparison with Yersinia pseudotuberculosis.</title>
        <authorList>
            <person name="Chain P.S.G."/>
            <person name="Carniel E."/>
            <person name="Larimer F.W."/>
            <person name="Lamerdin J."/>
            <person name="Stoutland P.O."/>
            <person name="Regala W.M."/>
            <person name="Georgescu A.M."/>
            <person name="Vergez L.M."/>
            <person name="Land M.L."/>
            <person name="Motin V.L."/>
            <person name="Brubaker R.R."/>
            <person name="Fowler J."/>
            <person name="Hinnebusch J."/>
            <person name="Marceau M."/>
            <person name="Medigue C."/>
            <person name="Simonet M."/>
            <person name="Chenal-Francisque V."/>
            <person name="Souza B."/>
            <person name="Dacheux D."/>
            <person name="Elliott J.M."/>
            <person name="Derbise A."/>
            <person name="Hauser L.J."/>
            <person name="Garcia E."/>
        </authorList>
    </citation>
    <scope>NUCLEOTIDE SEQUENCE [LARGE SCALE GENOMIC DNA]</scope>
    <source>
        <strain evidence="11">IP32953</strain>
    </source>
</reference>
<organism evidence="10 11">
    <name type="scientific">Yersinia pseudotuberculosis serotype I (strain IP32953)</name>
    <dbReference type="NCBI Taxonomy" id="273123"/>
    <lineage>
        <taxon>Bacteria</taxon>
        <taxon>Pseudomonadati</taxon>
        <taxon>Pseudomonadota</taxon>
        <taxon>Gammaproteobacteria</taxon>
        <taxon>Enterobacterales</taxon>
        <taxon>Yersiniaceae</taxon>
        <taxon>Yersinia</taxon>
    </lineage>
</organism>
<dbReference type="Gene3D" id="2.60.40.2610">
    <property type="entry name" value="Outer membrane usher protein FimD, plug domain"/>
    <property type="match status" value="1"/>
</dbReference>
<dbReference type="GO" id="GO:0015473">
    <property type="term" value="F:fimbrial usher porin activity"/>
    <property type="evidence" value="ECO:0007669"/>
    <property type="project" value="InterPro"/>
</dbReference>
<keyword evidence="6" id="KW-0732">Signal</keyword>
<evidence type="ECO:0000256" key="8">
    <source>
        <dbReference type="ARBA" id="ARBA00023237"/>
    </source>
</evidence>
<dbReference type="SUPFAM" id="SSF141729">
    <property type="entry name" value="FimD N-terminal domain-like"/>
    <property type="match status" value="1"/>
</dbReference>
<dbReference type="InterPro" id="IPR037224">
    <property type="entry name" value="PapC_N_sf"/>
</dbReference>
<evidence type="ECO:0000313" key="10">
    <source>
        <dbReference type="EMBL" id="CAH21906.1"/>
    </source>
</evidence>
<evidence type="ECO:0000256" key="1">
    <source>
        <dbReference type="ARBA" id="ARBA00004571"/>
    </source>
</evidence>
<comment type="subcellular location">
    <subcellularLocation>
        <location evidence="1">Cell outer membrane</location>
        <topology evidence="1">Multi-pass membrane protein</topology>
    </subcellularLocation>
</comment>
<dbReference type="InterPro" id="IPR042186">
    <property type="entry name" value="FimD_plug_dom"/>
</dbReference>
<keyword evidence="7" id="KW-0472">Membrane</keyword>
<dbReference type="GO" id="GO:0009279">
    <property type="term" value="C:cell outer membrane"/>
    <property type="evidence" value="ECO:0007669"/>
    <property type="project" value="UniProtKB-SubCell"/>
</dbReference>
<name>Q668R9_YERPS</name>
<gene>
    <name evidence="10" type="ordered locus">YPTB2668</name>
</gene>
<dbReference type="EMBL" id="BX936398">
    <property type="protein sequence ID" value="CAH21906.1"/>
    <property type="molecule type" value="Genomic_DNA"/>
</dbReference>
<keyword evidence="4" id="KW-1134">Transmembrane beta strand</keyword>
<evidence type="ECO:0000256" key="4">
    <source>
        <dbReference type="ARBA" id="ARBA00022452"/>
    </source>
</evidence>
<accession>Q668R9</accession>
<feature type="domain" description="PapC N-terminal" evidence="9">
    <location>
        <begin position="75"/>
        <end position="221"/>
    </location>
</feature>
<dbReference type="Pfam" id="PF00577">
    <property type="entry name" value="Usher"/>
    <property type="match status" value="1"/>
</dbReference>
<evidence type="ECO:0000256" key="2">
    <source>
        <dbReference type="ARBA" id="ARBA00008064"/>
    </source>
</evidence>
<sequence precursor="true">MISRLILKKGALLVNRTDIACYIENNIGKLNYLPYKASLSVAVIFIGSVLLVTKSISAVPMSQDTNESAAVIPVEFNADFIHGGGVDVMRFMHENPVAPGVYDVTVIINGKNRGKHRIRFELSEGESTAEPCFTLEQLDSIGLKIETSDTDLLVNGKAAPKDQCYNLRALIKDSHVNYNSGDLELSLTVPQFNLVHHPRGYIDSSLWDAGGTVGFLDYNSNVYSIFNGRSSSDVGSDNSNSYNSNIGLSAGINLGEWRFRKRLNTTWSNSSGMHTQNLYGYAATDITALKSQLTIGDTNTQGSLFDSYALRGVLLASDTRMLPEGIRNYSPIVRGIAETNARVTVTQRGQIIYETVVTPGAFELTDIGTMSYGGDLQMTITESDGRTRIQRIPFSAPPMLLYQGVSRFDFSAGQLNDSSINHNPAIVQGAYHYGLGNTYTLYGGAQVAENYRSVAIGNAFNTPLGGVSMDITHAKSELAGDRRSSGNSYKIDYSKYVGETDTNLTLAAYRYSSGGYYSFREASLDRYGNSNGIDEIDFRTRNRLSLSVSQRVADNMSVNLNSSLYSYWGNQDASQQYSVGFNHSLRFFSYTVSAIRTSNSSNSSNGDNDREYENSYMLAVSIPIGGSGKNKPLFSSLSTMVSHSEAGDTQLQLTTSGSRGDQNELTYGIGTSYGNRNDASSEQSVIGNMGYQSSVGQLGMTASANNNASRQLSVSASGSLVAHQGGVIAGPRLGDAPFAIINAQGAGGAKVFNGRGAKIDSNGYALVPSLTPYRENTIAIDYKDLPETVDILENHKVVVPRMGAMIPVKMKTMTGNPMMLIVRDENKEFLPIGTDLLDADGVSQSIVGQGGMAFIRGWDPVSQPITATLNGGIDKCVIKPDAKIDTATKTVQIIQLEVICLRR</sequence>
<dbReference type="Proteomes" id="UP000001011">
    <property type="component" value="Chromosome"/>
</dbReference>
<dbReference type="GO" id="GO:0009297">
    <property type="term" value="P:pilus assembly"/>
    <property type="evidence" value="ECO:0007669"/>
    <property type="project" value="InterPro"/>
</dbReference>
<dbReference type="InterPro" id="IPR000015">
    <property type="entry name" value="Fimb_usher"/>
</dbReference>
<dbReference type="KEGG" id="yps:YPTB2668"/>
<dbReference type="Gene3D" id="2.60.40.3110">
    <property type="match status" value="1"/>
</dbReference>
<evidence type="ECO:0000256" key="7">
    <source>
        <dbReference type="ARBA" id="ARBA00023136"/>
    </source>
</evidence>
<comment type="similarity">
    <text evidence="2">Belongs to the fimbrial export usher family.</text>
</comment>
<dbReference type="AlphaFoldDB" id="Q668R9"/>
<dbReference type="PANTHER" id="PTHR30451:SF5">
    <property type="entry name" value="SLR0019 PROTEIN"/>
    <property type="match status" value="1"/>
</dbReference>
<evidence type="ECO:0000256" key="5">
    <source>
        <dbReference type="ARBA" id="ARBA00022692"/>
    </source>
</evidence>
<dbReference type="Gene3D" id="2.60.40.2070">
    <property type="match status" value="1"/>
</dbReference>
<evidence type="ECO:0000313" key="11">
    <source>
        <dbReference type="Proteomes" id="UP000001011"/>
    </source>
</evidence>
<evidence type="ECO:0000256" key="6">
    <source>
        <dbReference type="ARBA" id="ARBA00022729"/>
    </source>
</evidence>
<keyword evidence="8" id="KW-0998">Cell outer membrane</keyword>
<dbReference type="Pfam" id="PF13954">
    <property type="entry name" value="PapC_N"/>
    <property type="match status" value="1"/>
</dbReference>
<dbReference type="InterPro" id="IPR025885">
    <property type="entry name" value="PapC_N"/>
</dbReference>
<dbReference type="InterPro" id="IPR043142">
    <property type="entry name" value="PapC-like_C_sf"/>
</dbReference>
<keyword evidence="5" id="KW-0812">Transmembrane</keyword>
<evidence type="ECO:0000256" key="3">
    <source>
        <dbReference type="ARBA" id="ARBA00022448"/>
    </source>
</evidence>
<proteinExistence type="inferred from homology"/>
<protein>
    <submittedName>
        <fullName evidence="10">Putative outer membrane fimbrial usher porin</fullName>
    </submittedName>
</protein>
<dbReference type="Gene3D" id="3.10.20.410">
    <property type="match status" value="1"/>
</dbReference>